<feature type="region of interest" description="Disordered" evidence="1">
    <location>
        <begin position="68"/>
        <end position="101"/>
    </location>
</feature>
<accession>Q4RDL9</accession>
<gene>
    <name evidence="3" type="ORF">GSTENG00038011001</name>
</gene>
<keyword evidence="2" id="KW-1133">Transmembrane helix</keyword>
<feature type="non-terminal residue" evidence="3">
    <location>
        <position position="1"/>
    </location>
</feature>
<feature type="compositionally biased region" description="Polar residues" evidence="1">
    <location>
        <begin position="81"/>
        <end position="91"/>
    </location>
</feature>
<proteinExistence type="predicted"/>
<keyword evidence="2" id="KW-0812">Transmembrane</keyword>
<evidence type="ECO:0000313" key="3">
    <source>
        <dbReference type="EMBL" id="CAG13513.1"/>
    </source>
</evidence>
<protein>
    <submittedName>
        <fullName evidence="3">(spotted green pufferfish) hypothetical protein</fullName>
    </submittedName>
</protein>
<evidence type="ECO:0000256" key="1">
    <source>
        <dbReference type="SAM" id="MobiDB-lite"/>
    </source>
</evidence>
<reference evidence="3" key="1">
    <citation type="journal article" date="2004" name="Nature">
        <title>Genome duplication in the teleost fish Tetraodon nigroviridis reveals the early vertebrate proto-karyotype.</title>
        <authorList>
            <person name="Jaillon O."/>
            <person name="Aury J.-M."/>
            <person name="Brunet F."/>
            <person name="Petit J.-L."/>
            <person name="Stange-Thomann N."/>
            <person name="Mauceli E."/>
            <person name="Bouneau L."/>
            <person name="Fischer C."/>
            <person name="Ozouf-Costaz C."/>
            <person name="Bernot A."/>
            <person name="Nicaud S."/>
            <person name="Jaffe D."/>
            <person name="Fisher S."/>
            <person name="Lutfalla G."/>
            <person name="Dossat C."/>
            <person name="Segurens B."/>
            <person name="Dasilva C."/>
            <person name="Salanoubat M."/>
            <person name="Levy M."/>
            <person name="Boudet N."/>
            <person name="Castellano S."/>
            <person name="Anthouard V."/>
            <person name="Jubin C."/>
            <person name="Castelli V."/>
            <person name="Katinka M."/>
            <person name="Vacherie B."/>
            <person name="Biemont C."/>
            <person name="Skalli Z."/>
            <person name="Cattolico L."/>
            <person name="Poulain J."/>
            <person name="De Berardinis V."/>
            <person name="Cruaud C."/>
            <person name="Duprat S."/>
            <person name="Brottier P."/>
            <person name="Coutanceau J.-P."/>
            <person name="Gouzy J."/>
            <person name="Parra G."/>
            <person name="Lardier G."/>
            <person name="Chapple C."/>
            <person name="McKernan K.J."/>
            <person name="McEwan P."/>
            <person name="Bosak S."/>
            <person name="Kellis M."/>
            <person name="Volff J.-N."/>
            <person name="Guigo R."/>
            <person name="Zody M.C."/>
            <person name="Mesirov J."/>
            <person name="Lindblad-Toh K."/>
            <person name="Birren B."/>
            <person name="Nusbaum C."/>
            <person name="Kahn D."/>
            <person name="Robinson-Rechavi M."/>
            <person name="Laudet V."/>
            <person name="Schachter V."/>
            <person name="Quetier F."/>
            <person name="Saurin W."/>
            <person name="Scarpelli C."/>
            <person name="Wincker P."/>
            <person name="Lander E.S."/>
            <person name="Weissenbach J."/>
            <person name="Roest Crollius H."/>
        </authorList>
    </citation>
    <scope>NUCLEOTIDE SEQUENCE [LARGE SCALE GENOMIC DNA]</scope>
</reference>
<evidence type="ECO:0000256" key="2">
    <source>
        <dbReference type="SAM" id="Phobius"/>
    </source>
</evidence>
<dbReference type="AlphaFoldDB" id="Q4RDL9"/>
<dbReference type="EMBL" id="CAAE01016196">
    <property type="protein sequence ID" value="CAG13513.1"/>
    <property type="molecule type" value="Genomic_DNA"/>
</dbReference>
<feature type="transmembrane region" description="Helical" evidence="2">
    <location>
        <begin position="6"/>
        <end position="26"/>
    </location>
</feature>
<sequence>RQRAGTVTGVSVNIACLLSVMLSPYMPHRQPKPSGISSLPSQMSSHAMLVGSGNFVCTLSAGHRVGTVSTLPQTPAGVGSQVIQSERNSPSGVADNHKTHA</sequence>
<organism evidence="3">
    <name type="scientific">Tetraodon nigroviridis</name>
    <name type="common">Spotted green pufferfish</name>
    <name type="synonym">Chelonodon nigroviridis</name>
    <dbReference type="NCBI Taxonomy" id="99883"/>
    <lineage>
        <taxon>Eukaryota</taxon>
        <taxon>Metazoa</taxon>
        <taxon>Chordata</taxon>
        <taxon>Craniata</taxon>
        <taxon>Vertebrata</taxon>
        <taxon>Euteleostomi</taxon>
        <taxon>Actinopterygii</taxon>
        <taxon>Neopterygii</taxon>
        <taxon>Teleostei</taxon>
        <taxon>Neoteleostei</taxon>
        <taxon>Acanthomorphata</taxon>
        <taxon>Eupercaria</taxon>
        <taxon>Tetraodontiformes</taxon>
        <taxon>Tetradontoidea</taxon>
        <taxon>Tetraodontidae</taxon>
        <taxon>Tetraodon</taxon>
    </lineage>
</organism>
<dbReference type="OrthoDB" id="5844513at2759"/>
<comment type="caution">
    <text evidence="3">The sequence shown here is derived from an EMBL/GenBank/DDBJ whole genome shotgun (WGS) entry which is preliminary data.</text>
</comment>
<name>Q4RDL9_TETNG</name>
<keyword evidence="2" id="KW-0472">Membrane</keyword>
<reference evidence="3" key="2">
    <citation type="submission" date="2004-02" db="EMBL/GenBank/DDBJ databases">
        <authorList>
            <consortium name="Genoscope"/>
            <consortium name="Whitehead Institute Centre for Genome Research"/>
        </authorList>
    </citation>
    <scope>NUCLEOTIDE SEQUENCE</scope>
</reference>
<dbReference type="KEGG" id="tng:GSTEN00038011G001"/>